<feature type="compositionally biased region" description="Polar residues" evidence="1">
    <location>
        <begin position="21"/>
        <end position="37"/>
    </location>
</feature>
<protein>
    <submittedName>
        <fullName evidence="3">Uncharacterized protein</fullName>
    </submittedName>
</protein>
<organism evidence="3 4">
    <name type="scientific">Brevibacterium aurantiacum</name>
    <dbReference type="NCBI Taxonomy" id="273384"/>
    <lineage>
        <taxon>Bacteria</taxon>
        <taxon>Bacillati</taxon>
        <taxon>Actinomycetota</taxon>
        <taxon>Actinomycetes</taxon>
        <taxon>Micrococcales</taxon>
        <taxon>Brevibacteriaceae</taxon>
        <taxon>Brevibacterium</taxon>
    </lineage>
</organism>
<gene>
    <name evidence="3" type="ORF">BAURA86_03441</name>
</gene>
<feature type="transmembrane region" description="Helical" evidence="2">
    <location>
        <begin position="119"/>
        <end position="137"/>
    </location>
</feature>
<name>A0A2H1KWZ2_BREAU</name>
<dbReference type="AlphaFoldDB" id="A0A2H1KWZ2"/>
<reference evidence="3 4" key="1">
    <citation type="submission" date="2017-03" db="EMBL/GenBank/DDBJ databases">
        <authorList>
            <person name="Afonso C.L."/>
            <person name="Miller P.J."/>
            <person name="Scott M.A."/>
            <person name="Spackman E."/>
            <person name="Goraichik I."/>
            <person name="Dimitrov K.M."/>
            <person name="Suarez D.L."/>
            <person name="Swayne D.E."/>
        </authorList>
    </citation>
    <scope>NUCLEOTIDE SEQUENCE [LARGE SCALE GENOMIC DNA]</scope>
    <source>
        <strain evidence="4">8(6)</strain>
    </source>
</reference>
<evidence type="ECO:0000256" key="1">
    <source>
        <dbReference type="SAM" id="MobiDB-lite"/>
    </source>
</evidence>
<proteinExistence type="predicted"/>
<feature type="transmembrane region" description="Helical" evidence="2">
    <location>
        <begin position="93"/>
        <end position="112"/>
    </location>
</feature>
<keyword evidence="2" id="KW-1133">Transmembrane helix</keyword>
<accession>A0A2H1KWZ2</accession>
<sequence>MSAEEVVMSSPLDFSEFIDPNASTGTGSNSGELNSGNRVGANQGASWGGVPASSAEKSPWAVQESTTGTDAFEVGGTATPSGTSITPASPPAVFLYSSLLSAGLGAVLAWILGSSAMTLLGWVFAGPIAIGLIGYYHKVDTLRRATDLYAEPGYLKILYVTTIAVCLVAVVIAAVFVGLWWGRA</sequence>
<dbReference type="Proteomes" id="UP000234300">
    <property type="component" value="Unassembled WGS sequence"/>
</dbReference>
<feature type="transmembrane region" description="Helical" evidence="2">
    <location>
        <begin position="157"/>
        <end position="181"/>
    </location>
</feature>
<keyword evidence="2" id="KW-0812">Transmembrane</keyword>
<keyword evidence="2" id="KW-0472">Membrane</keyword>
<evidence type="ECO:0000256" key="2">
    <source>
        <dbReference type="SAM" id="Phobius"/>
    </source>
</evidence>
<dbReference type="EMBL" id="FXZI01000016">
    <property type="protein sequence ID" value="SMY03732.1"/>
    <property type="molecule type" value="Genomic_DNA"/>
</dbReference>
<feature type="region of interest" description="Disordered" evidence="1">
    <location>
        <begin position="18"/>
        <end position="62"/>
    </location>
</feature>
<evidence type="ECO:0000313" key="3">
    <source>
        <dbReference type="EMBL" id="SMY03732.1"/>
    </source>
</evidence>
<evidence type="ECO:0000313" key="4">
    <source>
        <dbReference type="Proteomes" id="UP000234300"/>
    </source>
</evidence>